<gene>
    <name evidence="2" type="ORF">OG913_27830</name>
</gene>
<feature type="signal peptide" evidence="1">
    <location>
        <begin position="1"/>
        <end position="20"/>
    </location>
</feature>
<feature type="chain" id="PRO_5045152327" evidence="1">
    <location>
        <begin position="21"/>
        <end position="425"/>
    </location>
</feature>
<dbReference type="InterPro" id="IPR006059">
    <property type="entry name" value="SBP"/>
</dbReference>
<accession>A0ABZ1SJM9</accession>
<dbReference type="PROSITE" id="PS51257">
    <property type="entry name" value="PROKAR_LIPOPROTEIN"/>
    <property type="match status" value="1"/>
</dbReference>
<reference evidence="2" key="1">
    <citation type="submission" date="2022-10" db="EMBL/GenBank/DDBJ databases">
        <title>The complete genomes of actinobacterial strains from the NBC collection.</title>
        <authorList>
            <person name="Joergensen T.S."/>
            <person name="Alvarez Arevalo M."/>
            <person name="Sterndorff E.B."/>
            <person name="Faurdal D."/>
            <person name="Vuksanovic O."/>
            <person name="Mourched A.-S."/>
            <person name="Charusanti P."/>
            <person name="Shaw S."/>
            <person name="Blin K."/>
            <person name="Weber T."/>
        </authorList>
    </citation>
    <scope>NUCLEOTIDE SEQUENCE</scope>
    <source>
        <strain evidence="2">NBC_00254</strain>
    </source>
</reference>
<dbReference type="Pfam" id="PF13416">
    <property type="entry name" value="SBP_bac_8"/>
    <property type="match status" value="1"/>
</dbReference>
<organism evidence="2 3">
    <name type="scientific">Microbispora hainanensis</name>
    <dbReference type="NCBI Taxonomy" id="568844"/>
    <lineage>
        <taxon>Bacteria</taxon>
        <taxon>Bacillati</taxon>
        <taxon>Actinomycetota</taxon>
        <taxon>Actinomycetes</taxon>
        <taxon>Streptosporangiales</taxon>
        <taxon>Streptosporangiaceae</taxon>
        <taxon>Microbispora</taxon>
    </lineage>
</organism>
<evidence type="ECO:0000313" key="2">
    <source>
        <dbReference type="EMBL" id="WUP73201.1"/>
    </source>
</evidence>
<proteinExistence type="predicted"/>
<dbReference type="PANTHER" id="PTHR43649">
    <property type="entry name" value="ARABINOSE-BINDING PROTEIN-RELATED"/>
    <property type="match status" value="1"/>
</dbReference>
<keyword evidence="3" id="KW-1185">Reference proteome</keyword>
<protein>
    <submittedName>
        <fullName evidence="2">Extracellular solute-binding protein</fullName>
    </submittedName>
</protein>
<dbReference type="InterPro" id="IPR050490">
    <property type="entry name" value="Bact_solute-bd_prot1"/>
</dbReference>
<name>A0ABZ1SJM9_9ACTN</name>
<dbReference type="Proteomes" id="UP001432011">
    <property type="component" value="Chromosome"/>
</dbReference>
<evidence type="ECO:0000313" key="3">
    <source>
        <dbReference type="Proteomes" id="UP001432011"/>
    </source>
</evidence>
<dbReference type="SUPFAM" id="SSF53850">
    <property type="entry name" value="Periplasmic binding protein-like II"/>
    <property type="match status" value="1"/>
</dbReference>
<dbReference type="RefSeq" id="WP_142649120.1">
    <property type="nucleotide sequence ID" value="NZ_CP108085.1"/>
</dbReference>
<dbReference type="Gene3D" id="3.40.190.10">
    <property type="entry name" value="Periplasmic binding protein-like II"/>
    <property type="match status" value="1"/>
</dbReference>
<evidence type="ECO:0000256" key="1">
    <source>
        <dbReference type="SAM" id="SignalP"/>
    </source>
</evidence>
<dbReference type="EMBL" id="CP108085">
    <property type="protein sequence ID" value="WUP73201.1"/>
    <property type="molecule type" value="Genomic_DNA"/>
</dbReference>
<keyword evidence="1" id="KW-0732">Signal</keyword>
<sequence length="425" mass="44724">MKLRKVSAVALAATAALSMAACSGSSSETSSGGSDSKSFEFWSFTGINAKGSAEEYKKIRPDVEIKLTEVGNAQETAQALTTALAGGKVPDLVLIQGDDLPKFVQQPQNFVDLRTMGADKIKGDYLDWVISQSTTKDGAIIGIPTDVGGMAIAYRADLFKEAGLPTDREEVGKLWPTWDAFIETGKKYTAATGKAFIDNAGGSIYSQVVNQGDQKYYDPAGNLVYEQSPQAKTAFDLALKAVAAGITAKQSTFTEGWSAAMKRGDFAVVSAPVWLLGSIRDNAPDTAGKWDIATIPGGSGNWGGSFLAIPKGAKNPQAAWDYIAATQSPQGQLDHFAQARSLPSTPSVYQDPKLTSVKDPFFSGAPIGTIYTNSLLGLKPFVIGPDSTTIGIEFTNAIANVEQGKGDPAKAWDAAVTNIKNAIGG</sequence>
<dbReference type="PANTHER" id="PTHR43649:SF32">
    <property type="entry name" value="SUGAR BINDING SECRETED PROTEIN"/>
    <property type="match status" value="1"/>
</dbReference>